<evidence type="ECO:0000313" key="1">
    <source>
        <dbReference type="EMBL" id="KAF8428945.1"/>
    </source>
</evidence>
<evidence type="ECO:0000313" key="2">
    <source>
        <dbReference type="Proteomes" id="UP001194468"/>
    </source>
</evidence>
<protein>
    <submittedName>
        <fullName evidence="1">Uncharacterized protein</fullName>
    </submittedName>
</protein>
<reference evidence="1" key="1">
    <citation type="submission" date="2019-10" db="EMBL/GenBank/DDBJ databases">
        <authorList>
            <consortium name="DOE Joint Genome Institute"/>
            <person name="Kuo A."/>
            <person name="Miyauchi S."/>
            <person name="Kiss E."/>
            <person name="Drula E."/>
            <person name="Kohler A."/>
            <person name="Sanchez-Garcia M."/>
            <person name="Andreopoulos B."/>
            <person name="Barry K.W."/>
            <person name="Bonito G."/>
            <person name="Buee M."/>
            <person name="Carver A."/>
            <person name="Chen C."/>
            <person name="Cichocki N."/>
            <person name="Clum A."/>
            <person name="Culley D."/>
            <person name="Crous P.W."/>
            <person name="Fauchery L."/>
            <person name="Girlanda M."/>
            <person name="Hayes R."/>
            <person name="Keri Z."/>
            <person name="LaButti K."/>
            <person name="Lipzen A."/>
            <person name="Lombard V."/>
            <person name="Magnuson J."/>
            <person name="Maillard F."/>
            <person name="Morin E."/>
            <person name="Murat C."/>
            <person name="Nolan M."/>
            <person name="Ohm R."/>
            <person name="Pangilinan J."/>
            <person name="Pereira M."/>
            <person name="Perotto S."/>
            <person name="Peter M."/>
            <person name="Riley R."/>
            <person name="Sitrit Y."/>
            <person name="Stielow B."/>
            <person name="Szollosi G."/>
            <person name="Zifcakova L."/>
            <person name="Stursova M."/>
            <person name="Spatafora J.W."/>
            <person name="Tedersoo L."/>
            <person name="Vaario L.-M."/>
            <person name="Yamada A."/>
            <person name="Yan M."/>
            <person name="Wang P."/>
            <person name="Xu J."/>
            <person name="Bruns T."/>
            <person name="Baldrian P."/>
            <person name="Vilgalys R."/>
            <person name="Henrissat B."/>
            <person name="Grigoriev I.V."/>
            <person name="Hibbett D."/>
            <person name="Nagy L.G."/>
            <person name="Martin F.M."/>
        </authorList>
    </citation>
    <scope>NUCLEOTIDE SEQUENCE</scope>
    <source>
        <strain evidence="1">BED1</strain>
    </source>
</reference>
<comment type="caution">
    <text evidence="1">The sequence shown here is derived from an EMBL/GenBank/DDBJ whole genome shotgun (WGS) entry which is preliminary data.</text>
</comment>
<dbReference type="AlphaFoldDB" id="A0AAD4BG93"/>
<dbReference type="Proteomes" id="UP001194468">
    <property type="component" value="Unassembled WGS sequence"/>
</dbReference>
<name>A0AAD4BG93_BOLED</name>
<keyword evidence="2" id="KW-1185">Reference proteome</keyword>
<accession>A0AAD4BG93</accession>
<sequence length="605" mass="66225">MASFIPMRGTPDAPQFHGTSTLLSGYFDDIEILSNSINLTVAKKIRLAIRYADLEESEFWETLPEATANPPDWNIFIMAVKKYYPGCEETNRYCRADLTQVVKDYQAKLMCSLDDLGEYNRAFIRVSTSLTANNRLAESECNFLFLSGFPDSIRDHIQHRLQIVHPDIHPDDPYPMHDIMEAAKFLLSGHSFRSIPVPDVSPPLPTSSSIFLMTSIPANIPRSFAKSPAPIINYPVPCQAANPTPTYPDTTDVPEPVDLLGIEPDLFNAPSDNIDDDVTPSSPDITDPEFQSYLAEAWSVYQADCVPEVEPLYPDLVGLSFLPSHPLSFPIAPSLADIAFAFAQTAATTPTQVSETTHVHVLSLSTDPAAVAAPSSDMIEGLGYWAEPIMSSFSPPDCISPLSIPTDLPSLSSTDCPPPSLSIIPDNPVSKLPVDPDPLTYVSTESYSTLDGVTDDIIICRSALSLCDPSPSCVIHTNLSSTPLTVVIPDVLDSDIPDIPELFVCIPDYATDGVITHPSHSSISASLFLFTSLSHSLNSFMFSLFTQITEPIQISVLWNDIPVLLLLSSVLMSSPGLYPFDPGIPTLKIHYHYFSSGWPSLRPFR</sequence>
<dbReference type="EMBL" id="WHUW01000070">
    <property type="protein sequence ID" value="KAF8428945.1"/>
    <property type="molecule type" value="Genomic_DNA"/>
</dbReference>
<gene>
    <name evidence="1" type="ORF">L210DRAFT_3652224</name>
</gene>
<proteinExistence type="predicted"/>
<reference evidence="1" key="2">
    <citation type="journal article" date="2020" name="Nat. Commun.">
        <title>Large-scale genome sequencing of mycorrhizal fungi provides insights into the early evolution of symbiotic traits.</title>
        <authorList>
            <person name="Miyauchi S."/>
            <person name="Kiss E."/>
            <person name="Kuo A."/>
            <person name="Drula E."/>
            <person name="Kohler A."/>
            <person name="Sanchez-Garcia M."/>
            <person name="Morin E."/>
            <person name="Andreopoulos B."/>
            <person name="Barry K.W."/>
            <person name="Bonito G."/>
            <person name="Buee M."/>
            <person name="Carver A."/>
            <person name="Chen C."/>
            <person name="Cichocki N."/>
            <person name="Clum A."/>
            <person name="Culley D."/>
            <person name="Crous P.W."/>
            <person name="Fauchery L."/>
            <person name="Girlanda M."/>
            <person name="Hayes R.D."/>
            <person name="Keri Z."/>
            <person name="LaButti K."/>
            <person name="Lipzen A."/>
            <person name="Lombard V."/>
            <person name="Magnuson J."/>
            <person name="Maillard F."/>
            <person name="Murat C."/>
            <person name="Nolan M."/>
            <person name="Ohm R.A."/>
            <person name="Pangilinan J."/>
            <person name="Pereira M.F."/>
            <person name="Perotto S."/>
            <person name="Peter M."/>
            <person name="Pfister S."/>
            <person name="Riley R."/>
            <person name="Sitrit Y."/>
            <person name="Stielow J.B."/>
            <person name="Szollosi G."/>
            <person name="Zifcakova L."/>
            <person name="Stursova M."/>
            <person name="Spatafora J.W."/>
            <person name="Tedersoo L."/>
            <person name="Vaario L.M."/>
            <person name="Yamada A."/>
            <person name="Yan M."/>
            <person name="Wang P."/>
            <person name="Xu J."/>
            <person name="Bruns T."/>
            <person name="Baldrian P."/>
            <person name="Vilgalys R."/>
            <person name="Dunand C."/>
            <person name="Henrissat B."/>
            <person name="Grigoriev I.V."/>
            <person name="Hibbett D."/>
            <person name="Nagy L.G."/>
            <person name="Martin F.M."/>
        </authorList>
    </citation>
    <scope>NUCLEOTIDE SEQUENCE</scope>
    <source>
        <strain evidence="1">BED1</strain>
    </source>
</reference>
<organism evidence="1 2">
    <name type="scientific">Boletus edulis BED1</name>
    <dbReference type="NCBI Taxonomy" id="1328754"/>
    <lineage>
        <taxon>Eukaryota</taxon>
        <taxon>Fungi</taxon>
        <taxon>Dikarya</taxon>
        <taxon>Basidiomycota</taxon>
        <taxon>Agaricomycotina</taxon>
        <taxon>Agaricomycetes</taxon>
        <taxon>Agaricomycetidae</taxon>
        <taxon>Boletales</taxon>
        <taxon>Boletineae</taxon>
        <taxon>Boletaceae</taxon>
        <taxon>Boletoideae</taxon>
        <taxon>Boletus</taxon>
    </lineage>
</organism>